<dbReference type="InterPro" id="IPR011013">
    <property type="entry name" value="Gal_mutarotase_sf_dom"/>
</dbReference>
<protein>
    <submittedName>
        <fullName evidence="2">Uncharacterized protein</fullName>
    </submittedName>
</protein>
<gene>
    <name evidence="2" type="ORF">GCK32_018494</name>
</gene>
<dbReference type="Proteomes" id="UP001331761">
    <property type="component" value="Unassembled WGS sequence"/>
</dbReference>
<keyword evidence="3" id="KW-1185">Reference proteome</keyword>
<proteinExistence type="predicted"/>
<dbReference type="GO" id="GO:0003824">
    <property type="term" value="F:catalytic activity"/>
    <property type="evidence" value="ECO:0007669"/>
    <property type="project" value="InterPro"/>
</dbReference>
<dbReference type="AlphaFoldDB" id="A0AAN8G1F9"/>
<dbReference type="EMBL" id="WIXE01006328">
    <property type="protein sequence ID" value="KAK5981400.1"/>
    <property type="molecule type" value="Genomic_DNA"/>
</dbReference>
<comment type="caution">
    <text evidence="2">The sequence shown here is derived from an EMBL/GenBank/DDBJ whole genome shotgun (WGS) entry which is preliminary data.</text>
</comment>
<dbReference type="GO" id="GO:0005975">
    <property type="term" value="P:carbohydrate metabolic process"/>
    <property type="evidence" value="ECO:0007669"/>
    <property type="project" value="InterPro"/>
</dbReference>
<feature type="region of interest" description="Disordered" evidence="1">
    <location>
        <begin position="1"/>
        <end position="24"/>
    </location>
</feature>
<accession>A0AAN8G1F9</accession>
<sequence length="178" mass="19509">RIIHSDDGHGLGSDPDSIPNDNRPVDMRFTILVEDLNQAENDSSRFTAHTTGGHITVQSTIYPPIVLITTSNSTVIPPSVGISSLPCELQLLGVRPLPDNRRLLTIFHHGTRATSSTRDECEDDLQKFLKSFLVAMNVTEVEEADLSGLNKAAKVVSVTDYVPSLKPFKFLSLLLTVE</sequence>
<name>A0AAN8G1F9_TRICO</name>
<evidence type="ECO:0000313" key="3">
    <source>
        <dbReference type="Proteomes" id="UP001331761"/>
    </source>
</evidence>
<dbReference type="GO" id="GO:0030246">
    <property type="term" value="F:carbohydrate binding"/>
    <property type="evidence" value="ECO:0007669"/>
    <property type="project" value="InterPro"/>
</dbReference>
<dbReference type="SUPFAM" id="SSF74650">
    <property type="entry name" value="Galactose mutarotase-like"/>
    <property type="match status" value="1"/>
</dbReference>
<feature type="non-terminal residue" evidence="2">
    <location>
        <position position="1"/>
    </location>
</feature>
<evidence type="ECO:0000313" key="2">
    <source>
        <dbReference type="EMBL" id="KAK5981400.1"/>
    </source>
</evidence>
<evidence type="ECO:0000256" key="1">
    <source>
        <dbReference type="SAM" id="MobiDB-lite"/>
    </source>
</evidence>
<reference evidence="2 3" key="1">
    <citation type="submission" date="2019-10" db="EMBL/GenBank/DDBJ databases">
        <title>Assembly and Annotation for the nematode Trichostrongylus colubriformis.</title>
        <authorList>
            <person name="Martin J."/>
        </authorList>
    </citation>
    <scope>NUCLEOTIDE SEQUENCE [LARGE SCALE GENOMIC DNA]</scope>
    <source>
        <strain evidence="2">G859</strain>
        <tissue evidence="2">Whole worm</tissue>
    </source>
</reference>
<organism evidence="2 3">
    <name type="scientific">Trichostrongylus colubriformis</name>
    <name type="common">Black scour worm</name>
    <dbReference type="NCBI Taxonomy" id="6319"/>
    <lineage>
        <taxon>Eukaryota</taxon>
        <taxon>Metazoa</taxon>
        <taxon>Ecdysozoa</taxon>
        <taxon>Nematoda</taxon>
        <taxon>Chromadorea</taxon>
        <taxon>Rhabditida</taxon>
        <taxon>Rhabditina</taxon>
        <taxon>Rhabditomorpha</taxon>
        <taxon>Strongyloidea</taxon>
        <taxon>Trichostrongylidae</taxon>
        <taxon>Trichostrongylus</taxon>
    </lineage>
</organism>